<dbReference type="AlphaFoldDB" id="A0A194W7L6"/>
<sequence length="285" mass="32668">MPSSTDEELVALRDKLRHLSYTEAVLQRTEIYNYFDGIVLEQITTAGTLVAVKVSDRGGIYRSEAEMMHYAATHGVRAPKVLGHYNIVTTRPKKPLAVAMVSDRVPGVPLVDVWLDLSSKEQQSSIKEQLQMEIGRMRKCTQPFIGRVGNQETRNIYDRLVETNCGPFPDERACDDWCLARVHGSAFSRWKWGKMLERERRRSSGLFVLTHGDLTPRNIMVKDGVITGVVDWERSGFFPEYAEYAFAMTLCHSHEKWWIPVLEEILEPCSKQRLEFTRLAEDRGC</sequence>
<proteinExistence type="predicted"/>
<name>A0A194W7L6_CYTMA</name>
<dbReference type="InterPro" id="IPR011009">
    <property type="entry name" value="Kinase-like_dom_sf"/>
</dbReference>
<accession>A0A194W7L6</accession>
<dbReference type="EMBL" id="CM003105">
    <property type="protein sequence ID" value="KUI72247.1"/>
    <property type="molecule type" value="Genomic_DNA"/>
</dbReference>
<dbReference type="Gene3D" id="3.30.200.150">
    <property type="match status" value="1"/>
</dbReference>
<dbReference type="OrthoDB" id="2906425at2759"/>
<protein>
    <submittedName>
        <fullName evidence="2">Aminoglycoside 3'-phosphotransferase</fullName>
    </submittedName>
</protein>
<dbReference type="Gene3D" id="3.90.1200.10">
    <property type="match status" value="1"/>
</dbReference>
<feature type="domain" description="Aminoglycoside phosphotransferase" evidence="1">
    <location>
        <begin position="62"/>
        <end position="249"/>
    </location>
</feature>
<dbReference type="PANTHER" id="PTHR21310">
    <property type="entry name" value="AMINOGLYCOSIDE PHOSPHOTRANSFERASE-RELATED-RELATED"/>
    <property type="match status" value="1"/>
</dbReference>
<organism evidence="2 3">
    <name type="scientific">Cytospora mali</name>
    <name type="common">Apple Valsa canker fungus</name>
    <name type="synonym">Valsa mali</name>
    <dbReference type="NCBI Taxonomy" id="578113"/>
    <lineage>
        <taxon>Eukaryota</taxon>
        <taxon>Fungi</taxon>
        <taxon>Dikarya</taxon>
        <taxon>Ascomycota</taxon>
        <taxon>Pezizomycotina</taxon>
        <taxon>Sordariomycetes</taxon>
        <taxon>Sordariomycetidae</taxon>
        <taxon>Diaporthales</taxon>
        <taxon>Cytosporaceae</taxon>
        <taxon>Cytospora</taxon>
    </lineage>
</organism>
<gene>
    <name evidence="2" type="ORF">VM1G_08041</name>
</gene>
<dbReference type="SMR" id="A0A194W7L6"/>
<evidence type="ECO:0000313" key="3">
    <source>
        <dbReference type="Proteomes" id="UP000078559"/>
    </source>
</evidence>
<evidence type="ECO:0000313" key="2">
    <source>
        <dbReference type="EMBL" id="KUI72247.1"/>
    </source>
</evidence>
<evidence type="ECO:0000259" key="1">
    <source>
        <dbReference type="Pfam" id="PF01636"/>
    </source>
</evidence>
<keyword evidence="3" id="KW-1185">Reference proteome</keyword>
<dbReference type="PANTHER" id="PTHR21310:SF15">
    <property type="entry name" value="AMINOGLYCOSIDE PHOSPHOTRANSFERASE DOMAIN-CONTAINING PROTEIN"/>
    <property type="match status" value="1"/>
</dbReference>
<dbReference type="Pfam" id="PF01636">
    <property type="entry name" value="APH"/>
    <property type="match status" value="1"/>
</dbReference>
<dbReference type="Proteomes" id="UP000078559">
    <property type="component" value="Chromosome 8"/>
</dbReference>
<reference evidence="2" key="1">
    <citation type="submission" date="2014-12" db="EMBL/GenBank/DDBJ databases">
        <title>Genome Sequence of Valsa Canker Pathogens Uncovers a Specific Adaption of Colonization on Woody Bark.</title>
        <authorList>
            <person name="Yin Z."/>
            <person name="Liu H."/>
            <person name="Gao X."/>
            <person name="Li Z."/>
            <person name="Song N."/>
            <person name="Ke X."/>
            <person name="Dai Q."/>
            <person name="Wu Y."/>
            <person name="Sun Y."/>
            <person name="Xu J.-R."/>
            <person name="Kang Z.K."/>
            <person name="Wang L."/>
            <person name="Huang L."/>
        </authorList>
    </citation>
    <scope>NUCLEOTIDE SEQUENCE [LARGE SCALE GENOMIC DNA]</scope>
    <source>
        <strain evidence="2">03-8</strain>
    </source>
</reference>
<dbReference type="SUPFAM" id="SSF56112">
    <property type="entry name" value="Protein kinase-like (PK-like)"/>
    <property type="match status" value="1"/>
</dbReference>
<dbReference type="InterPro" id="IPR002575">
    <property type="entry name" value="Aminoglycoside_PTrfase"/>
</dbReference>
<dbReference type="InterPro" id="IPR051678">
    <property type="entry name" value="AGP_Transferase"/>
</dbReference>